<dbReference type="EMBL" id="BPLQ01009548">
    <property type="protein sequence ID" value="GIY44619.1"/>
    <property type="molecule type" value="Genomic_DNA"/>
</dbReference>
<keyword evidence="2" id="KW-1185">Reference proteome</keyword>
<accession>A0AAV4THB0</accession>
<sequence length="91" mass="10117">MLSVVDRPSNGLRQLQIILTGTVRRSGGEGPKQSRRNWASIIIDKNEGVAVPRDCDMLAEKLFPAFICWECLNGVVFDEIEQGEDAAVFTH</sequence>
<reference evidence="1 2" key="1">
    <citation type="submission" date="2021-06" db="EMBL/GenBank/DDBJ databases">
        <title>Caerostris darwini draft genome.</title>
        <authorList>
            <person name="Kono N."/>
            <person name="Arakawa K."/>
        </authorList>
    </citation>
    <scope>NUCLEOTIDE SEQUENCE [LARGE SCALE GENOMIC DNA]</scope>
</reference>
<proteinExistence type="predicted"/>
<organism evidence="1 2">
    <name type="scientific">Caerostris darwini</name>
    <dbReference type="NCBI Taxonomy" id="1538125"/>
    <lineage>
        <taxon>Eukaryota</taxon>
        <taxon>Metazoa</taxon>
        <taxon>Ecdysozoa</taxon>
        <taxon>Arthropoda</taxon>
        <taxon>Chelicerata</taxon>
        <taxon>Arachnida</taxon>
        <taxon>Araneae</taxon>
        <taxon>Araneomorphae</taxon>
        <taxon>Entelegynae</taxon>
        <taxon>Araneoidea</taxon>
        <taxon>Araneidae</taxon>
        <taxon>Caerostris</taxon>
    </lineage>
</organism>
<evidence type="ECO:0000313" key="1">
    <source>
        <dbReference type="EMBL" id="GIY44619.1"/>
    </source>
</evidence>
<dbReference type="Proteomes" id="UP001054837">
    <property type="component" value="Unassembled WGS sequence"/>
</dbReference>
<protein>
    <submittedName>
        <fullName evidence="1">Uncharacterized protein</fullName>
    </submittedName>
</protein>
<evidence type="ECO:0000313" key="2">
    <source>
        <dbReference type="Proteomes" id="UP001054837"/>
    </source>
</evidence>
<gene>
    <name evidence="1" type="ORF">CDAR_2901</name>
</gene>
<comment type="caution">
    <text evidence="1">The sequence shown here is derived from an EMBL/GenBank/DDBJ whole genome shotgun (WGS) entry which is preliminary data.</text>
</comment>
<dbReference type="AlphaFoldDB" id="A0AAV4THB0"/>
<name>A0AAV4THB0_9ARAC</name>